<keyword evidence="11" id="KW-1185">Reference proteome</keyword>
<dbReference type="Gene3D" id="2.30.40.10">
    <property type="entry name" value="Urease, subunit C, domain 1"/>
    <property type="match status" value="1"/>
</dbReference>
<dbReference type="NCBIfam" id="TIGR02967">
    <property type="entry name" value="guan_deamin"/>
    <property type="match status" value="1"/>
</dbReference>
<dbReference type="PANTHER" id="PTHR11271">
    <property type="entry name" value="GUANINE DEAMINASE"/>
    <property type="match status" value="1"/>
</dbReference>
<evidence type="ECO:0000259" key="9">
    <source>
        <dbReference type="Pfam" id="PF01979"/>
    </source>
</evidence>
<evidence type="ECO:0000313" key="10">
    <source>
        <dbReference type="EMBL" id="ODA32161.1"/>
    </source>
</evidence>
<dbReference type="PANTHER" id="PTHR11271:SF6">
    <property type="entry name" value="GUANINE DEAMINASE"/>
    <property type="match status" value="1"/>
</dbReference>
<evidence type="ECO:0000313" key="11">
    <source>
        <dbReference type="Proteomes" id="UP000094936"/>
    </source>
</evidence>
<dbReference type="STRING" id="1080227.A8L45_13950"/>
<dbReference type="InterPro" id="IPR006680">
    <property type="entry name" value="Amidohydro-rel"/>
</dbReference>
<keyword evidence="6 8" id="KW-0862">Zinc</keyword>
<evidence type="ECO:0000256" key="8">
    <source>
        <dbReference type="RuleBase" id="RU366009"/>
    </source>
</evidence>
<comment type="pathway">
    <text evidence="1 8">Purine metabolism; guanine degradation; xanthine from guanine: step 1/1.</text>
</comment>
<dbReference type="Proteomes" id="UP000094936">
    <property type="component" value="Unassembled WGS sequence"/>
</dbReference>
<dbReference type="InterPro" id="IPR051607">
    <property type="entry name" value="Metallo-dep_hydrolases"/>
</dbReference>
<dbReference type="InterPro" id="IPR011059">
    <property type="entry name" value="Metal-dep_hydrolase_composite"/>
</dbReference>
<dbReference type="GO" id="GO:0005829">
    <property type="term" value="C:cytosol"/>
    <property type="evidence" value="ECO:0007669"/>
    <property type="project" value="TreeGrafter"/>
</dbReference>
<comment type="function">
    <text evidence="8">Catalyzes the hydrolytic deamination of guanine, producing xanthine and ammonia.</text>
</comment>
<organism evidence="10 11">
    <name type="scientific">Veronia pacifica</name>
    <dbReference type="NCBI Taxonomy" id="1080227"/>
    <lineage>
        <taxon>Bacteria</taxon>
        <taxon>Pseudomonadati</taxon>
        <taxon>Pseudomonadota</taxon>
        <taxon>Gammaproteobacteria</taxon>
        <taxon>Vibrionales</taxon>
        <taxon>Vibrionaceae</taxon>
        <taxon>Veronia</taxon>
    </lineage>
</organism>
<keyword evidence="4 8" id="KW-0479">Metal-binding</keyword>
<comment type="catalytic activity">
    <reaction evidence="8">
        <text>guanine + H2O + H(+) = xanthine + NH4(+)</text>
        <dbReference type="Rhea" id="RHEA:14665"/>
        <dbReference type="ChEBI" id="CHEBI:15377"/>
        <dbReference type="ChEBI" id="CHEBI:15378"/>
        <dbReference type="ChEBI" id="CHEBI:16235"/>
        <dbReference type="ChEBI" id="CHEBI:17712"/>
        <dbReference type="ChEBI" id="CHEBI:28938"/>
        <dbReference type="EC" id="3.5.4.3"/>
    </reaction>
</comment>
<dbReference type="EMBL" id="LYBM01000026">
    <property type="protein sequence ID" value="ODA32161.1"/>
    <property type="molecule type" value="Genomic_DNA"/>
</dbReference>
<dbReference type="InterPro" id="IPR032466">
    <property type="entry name" value="Metal_Hydrolase"/>
</dbReference>
<dbReference type="SUPFAM" id="SSF51338">
    <property type="entry name" value="Composite domain of metallo-dependent hydrolases"/>
    <property type="match status" value="1"/>
</dbReference>
<feature type="domain" description="Amidohydrolase-related" evidence="9">
    <location>
        <begin position="73"/>
        <end position="434"/>
    </location>
</feature>
<dbReference type="UniPathway" id="UPA00603">
    <property type="reaction ID" value="UER00660"/>
</dbReference>
<evidence type="ECO:0000256" key="4">
    <source>
        <dbReference type="ARBA" id="ARBA00022723"/>
    </source>
</evidence>
<comment type="caution">
    <text evidence="10">The sequence shown here is derived from an EMBL/GenBank/DDBJ whole genome shotgun (WGS) entry which is preliminary data.</text>
</comment>
<dbReference type="AlphaFoldDB" id="A0A1C3EG07"/>
<evidence type="ECO:0000256" key="1">
    <source>
        <dbReference type="ARBA" id="ARBA00004984"/>
    </source>
</evidence>
<dbReference type="GO" id="GO:0006147">
    <property type="term" value="P:guanine catabolic process"/>
    <property type="evidence" value="ECO:0007669"/>
    <property type="project" value="UniProtKB-UniRule"/>
</dbReference>
<dbReference type="SUPFAM" id="SSF51556">
    <property type="entry name" value="Metallo-dependent hydrolases"/>
    <property type="match status" value="1"/>
</dbReference>
<dbReference type="CDD" id="cd01303">
    <property type="entry name" value="GDEase"/>
    <property type="match status" value="1"/>
</dbReference>
<dbReference type="EC" id="3.5.4.3" evidence="3 7"/>
<protein>
    <recommendedName>
        <fullName evidence="3 7">Guanine deaminase</fullName>
        <shortName evidence="8">Guanase</shortName>
        <ecNumber evidence="3 7">3.5.4.3</ecNumber>
    </recommendedName>
    <alternativeName>
        <fullName evidence="8">Guanine aminohydrolase</fullName>
    </alternativeName>
</protein>
<dbReference type="GO" id="GO:0008892">
    <property type="term" value="F:guanine deaminase activity"/>
    <property type="evidence" value="ECO:0007669"/>
    <property type="project" value="UniProtKB-UniRule"/>
</dbReference>
<dbReference type="InterPro" id="IPR014311">
    <property type="entry name" value="Guanine_deaminase"/>
</dbReference>
<comment type="similarity">
    <text evidence="2 8">Belongs to the metallo-dependent hydrolases superfamily. ATZ/TRZ family.</text>
</comment>
<dbReference type="OrthoDB" id="9787621at2"/>
<evidence type="ECO:0000256" key="5">
    <source>
        <dbReference type="ARBA" id="ARBA00022801"/>
    </source>
</evidence>
<proteinExistence type="inferred from homology"/>
<dbReference type="GO" id="GO:0008270">
    <property type="term" value="F:zinc ion binding"/>
    <property type="evidence" value="ECO:0007669"/>
    <property type="project" value="UniProtKB-UniRule"/>
</dbReference>
<evidence type="ECO:0000256" key="6">
    <source>
        <dbReference type="ARBA" id="ARBA00022833"/>
    </source>
</evidence>
<dbReference type="Pfam" id="PF01979">
    <property type="entry name" value="Amidohydro_1"/>
    <property type="match status" value="1"/>
</dbReference>
<dbReference type="FunFam" id="3.20.20.140:FF:000022">
    <property type="entry name" value="Guanine deaminase"/>
    <property type="match status" value="1"/>
</dbReference>
<evidence type="ECO:0000256" key="2">
    <source>
        <dbReference type="ARBA" id="ARBA00006745"/>
    </source>
</evidence>
<evidence type="ECO:0000256" key="3">
    <source>
        <dbReference type="ARBA" id="ARBA00012781"/>
    </source>
</evidence>
<evidence type="ECO:0000256" key="7">
    <source>
        <dbReference type="NCBIfam" id="TIGR02967"/>
    </source>
</evidence>
<reference evidence="10 11" key="1">
    <citation type="submission" date="2016-05" db="EMBL/GenBank/DDBJ databases">
        <title>Genomic Taxonomy of the Vibrionaceae.</title>
        <authorList>
            <person name="Gomez-Gil B."/>
            <person name="Enciso-Ibarra J."/>
        </authorList>
    </citation>
    <scope>NUCLEOTIDE SEQUENCE [LARGE SCALE GENOMIC DNA]</scope>
    <source>
        <strain evidence="10 11">CAIM 1920</strain>
    </source>
</reference>
<gene>
    <name evidence="10" type="ORF">A8L45_13950</name>
</gene>
<sequence>MSNEASSREAYRASVLHSIGNPTHMGIENSFQYFEDGLLVIKDGHIEALGHYRELSEQLPTSLNVIDLRGQLILPGFIDTHIHYPQTRIIGAYGDQLLDWLNNYTFPEEMRFSDVDYASEVAIEFFDQLLMNGTTTALVFGTVHPESVDVFFQEAEKRNLRMIGGKVLMDRHAPEALSDTPETGYQDSKNLIEKWHNKGRLHYAVTPRFAPTCSDEQLAMAGKLLAEYPDVYLHTHLSENKQEIAWVKELFPESKNYLDVYDQHGLVKPRAVFAHGVHLCDEQCHRMAEAGAAVAFCPTSNLFLGSGLFPLEKVEKIGVRVGIGTDIGAGTTFSMIHTMGEAYKVMQMQSCKLHPIKSLYQATLGGAEALYLSDKIGNFIPGKEADFVVIDPEATELMKTRMEHCKNIEEKLFVLTTLGDDRAVSQTYSLGRRVYSRDN</sequence>
<dbReference type="RefSeq" id="WP_068903304.1">
    <property type="nucleotide sequence ID" value="NZ_JBHUIF010000029.1"/>
</dbReference>
<comment type="cofactor">
    <cofactor evidence="8">
        <name>Zn(2+)</name>
        <dbReference type="ChEBI" id="CHEBI:29105"/>
    </cofactor>
    <text evidence="8">Binds 1 zinc ion per subunit.</text>
</comment>
<dbReference type="NCBIfam" id="NF006679">
    <property type="entry name" value="PRK09228.1"/>
    <property type="match status" value="1"/>
</dbReference>
<dbReference type="Gene3D" id="3.20.20.140">
    <property type="entry name" value="Metal-dependent hydrolases"/>
    <property type="match status" value="1"/>
</dbReference>
<accession>A0A1C3EG07</accession>
<name>A0A1C3EG07_9GAMM</name>
<keyword evidence="5 8" id="KW-0378">Hydrolase</keyword>